<dbReference type="PANTHER" id="PTHR12027:SF97">
    <property type="entry name" value="PROTEIN WNT-4"/>
    <property type="match status" value="1"/>
</dbReference>
<dbReference type="CTD" id="54361"/>
<feature type="chain" id="PRO_5028189715" description="Protein Wnt" evidence="11">
    <location>
        <begin position="22"/>
        <end position="578"/>
    </location>
</feature>
<evidence type="ECO:0000256" key="2">
    <source>
        <dbReference type="ARBA" id="ARBA00005683"/>
    </source>
</evidence>
<dbReference type="GO" id="GO:0060070">
    <property type="term" value="P:canonical Wnt signaling pathway"/>
    <property type="evidence" value="ECO:0007669"/>
    <property type="project" value="TreeGrafter"/>
</dbReference>
<protein>
    <recommendedName>
        <fullName evidence="9">Protein Wnt</fullName>
    </recommendedName>
</protein>
<comment type="similarity">
    <text evidence="2 9">Belongs to the Wnt family.</text>
</comment>
<keyword evidence="12" id="KW-1185">Reference proteome</keyword>
<keyword evidence="7" id="KW-1015">Disulfide bond</keyword>
<dbReference type="Gene3D" id="3.30.2460.20">
    <property type="match status" value="1"/>
</dbReference>
<evidence type="ECO:0000256" key="1">
    <source>
        <dbReference type="ARBA" id="ARBA00004498"/>
    </source>
</evidence>
<dbReference type="GeneID" id="117563498"/>
<keyword evidence="5" id="KW-0272">Extracellular matrix</keyword>
<accession>A0A6P8XDK1</accession>
<evidence type="ECO:0000256" key="3">
    <source>
        <dbReference type="ARBA" id="ARBA00022473"/>
    </source>
</evidence>
<dbReference type="GO" id="GO:0005125">
    <property type="term" value="F:cytokine activity"/>
    <property type="evidence" value="ECO:0007669"/>
    <property type="project" value="TreeGrafter"/>
</dbReference>
<keyword evidence="3 9" id="KW-0217">Developmental protein</keyword>
<dbReference type="Proteomes" id="UP000515160">
    <property type="component" value="Chromosome 2L"/>
</dbReference>
<dbReference type="PANTHER" id="PTHR12027">
    <property type="entry name" value="WNT RELATED"/>
    <property type="match status" value="1"/>
</dbReference>
<dbReference type="InterPro" id="IPR018161">
    <property type="entry name" value="Wnt_CS"/>
</dbReference>
<keyword evidence="6 9" id="KW-0879">Wnt signaling pathway</keyword>
<dbReference type="GO" id="GO:0005109">
    <property type="term" value="F:frizzled binding"/>
    <property type="evidence" value="ECO:0007669"/>
    <property type="project" value="TreeGrafter"/>
</dbReference>
<dbReference type="AlphaFoldDB" id="A0A6P8XDK1"/>
<evidence type="ECO:0000256" key="9">
    <source>
        <dbReference type="RuleBase" id="RU003500"/>
    </source>
</evidence>
<evidence type="ECO:0000256" key="8">
    <source>
        <dbReference type="ARBA" id="ARBA00023288"/>
    </source>
</evidence>
<feature type="region of interest" description="Disordered" evidence="10">
    <location>
        <begin position="33"/>
        <end position="77"/>
    </location>
</feature>
<comment type="function">
    <text evidence="9">Ligand for members of the frizzled family of seven transmembrane receptors.</text>
</comment>
<evidence type="ECO:0000256" key="6">
    <source>
        <dbReference type="ARBA" id="ARBA00022687"/>
    </source>
</evidence>
<gene>
    <name evidence="13" type="primary">LOC117563498</name>
</gene>
<dbReference type="RefSeq" id="XP_034097757.1">
    <property type="nucleotide sequence ID" value="XM_034241866.2"/>
</dbReference>
<comment type="subcellular location">
    <subcellularLocation>
        <location evidence="1 9">Secreted</location>
        <location evidence="1 9">Extracellular space</location>
        <location evidence="1 9">Extracellular matrix</location>
    </subcellularLocation>
</comment>
<evidence type="ECO:0000256" key="5">
    <source>
        <dbReference type="ARBA" id="ARBA00022530"/>
    </source>
</evidence>
<reference evidence="13" key="1">
    <citation type="submission" date="2025-08" db="UniProtKB">
        <authorList>
            <consortium name="RefSeq"/>
        </authorList>
    </citation>
    <scope>IDENTIFICATION</scope>
    <source>
        <strain evidence="13">15112-1751.03</strain>
        <tissue evidence="13">Whole Adult</tissue>
    </source>
</reference>
<evidence type="ECO:0000256" key="4">
    <source>
        <dbReference type="ARBA" id="ARBA00022525"/>
    </source>
</evidence>
<evidence type="ECO:0000256" key="11">
    <source>
        <dbReference type="SAM" id="SignalP"/>
    </source>
</evidence>
<organism evidence="12 13">
    <name type="scientific">Drosophila albomicans</name>
    <name type="common">Fruit fly</name>
    <dbReference type="NCBI Taxonomy" id="7291"/>
    <lineage>
        <taxon>Eukaryota</taxon>
        <taxon>Metazoa</taxon>
        <taxon>Ecdysozoa</taxon>
        <taxon>Arthropoda</taxon>
        <taxon>Hexapoda</taxon>
        <taxon>Insecta</taxon>
        <taxon>Pterygota</taxon>
        <taxon>Neoptera</taxon>
        <taxon>Endopterygota</taxon>
        <taxon>Diptera</taxon>
        <taxon>Brachycera</taxon>
        <taxon>Muscomorpha</taxon>
        <taxon>Ephydroidea</taxon>
        <taxon>Drosophilidae</taxon>
        <taxon>Drosophila</taxon>
    </lineage>
</organism>
<feature type="region of interest" description="Disordered" evidence="10">
    <location>
        <begin position="475"/>
        <end position="502"/>
    </location>
</feature>
<keyword evidence="11" id="KW-0732">Signal</keyword>
<keyword evidence="8" id="KW-0449">Lipoprotein</keyword>
<evidence type="ECO:0000256" key="7">
    <source>
        <dbReference type="ARBA" id="ARBA00023157"/>
    </source>
</evidence>
<dbReference type="GO" id="GO:0005615">
    <property type="term" value="C:extracellular space"/>
    <property type="evidence" value="ECO:0007669"/>
    <property type="project" value="TreeGrafter"/>
</dbReference>
<dbReference type="SMART" id="SM00097">
    <property type="entry name" value="WNT1"/>
    <property type="match status" value="1"/>
</dbReference>
<evidence type="ECO:0000313" key="13">
    <source>
        <dbReference type="RefSeq" id="XP_034097757.1"/>
    </source>
</evidence>
<sequence>MQTIFVNALLLLQLLCRLGRCQEQQLLLPSIESDPSVQQQQHSSNINNNNQQQQQQQHQHPHQQQQLHNSNPSLNSTLLNTLLTSTGQLGAGVGVGPGAAGGGVAGGGGVGGGAMINQLGGLAGLGSSTASAPAAGNGMGHGLGIGMGMGHGMGHGMVGHGMPHGVGHNVGHGMGMQGGQGQGGGHSHGHALAGLANLGIIVNSKGLQGMQGMSSGMPGGVGVGGYGSTMLQTGVAGGVATAGAGGGGGGGLDSPYEHYISEHTVMAVFTSQGQVGGPCRYMPATRRQNHQCRKETGLPGTLNEARKLATQHCEDQFRYDRWNCSIETRGKRNIFKKLYKETAFVHALTAAAMTHSIARACAEGRMTKCSCGPRKQNRADQDFQWGGCNDNLKHGKRVTRSFLELRGGDGDEVTEILRHDSEVGIEAVSTLMKDKCKCHGVSGSCSMKTCWKKMADFNATATLLRQKYNQAIRKAPNQRTMRQAPASRMKKPKQRRKQQQQSKYTTLYYLETSPPFCAVTKDRQCLHPDNCANLCCGRGYVTRVFKQVEKCRCRFNNGRCCQLVCDFCQHYEDKYFCK</sequence>
<dbReference type="InterPro" id="IPR043158">
    <property type="entry name" value="Wnt_C"/>
</dbReference>
<evidence type="ECO:0000313" key="12">
    <source>
        <dbReference type="Proteomes" id="UP000515160"/>
    </source>
</evidence>
<feature type="compositionally biased region" description="Low complexity" evidence="10">
    <location>
        <begin position="38"/>
        <end position="77"/>
    </location>
</feature>
<name>A0A6P8XDK1_DROAB</name>
<feature type="signal peptide" evidence="11">
    <location>
        <begin position="1"/>
        <end position="21"/>
    </location>
</feature>
<dbReference type="InterPro" id="IPR005817">
    <property type="entry name" value="Wnt"/>
</dbReference>
<evidence type="ECO:0000256" key="10">
    <source>
        <dbReference type="SAM" id="MobiDB-lite"/>
    </source>
</evidence>
<keyword evidence="4" id="KW-0964">Secreted</keyword>
<dbReference type="PRINTS" id="PR01349">
    <property type="entry name" value="WNTPROTEIN"/>
</dbReference>
<dbReference type="OrthoDB" id="5945655at2759"/>
<dbReference type="PROSITE" id="PS00246">
    <property type="entry name" value="WNT1"/>
    <property type="match status" value="1"/>
</dbReference>
<dbReference type="CDD" id="cd19341">
    <property type="entry name" value="Wnt_Wnt9"/>
    <property type="match status" value="1"/>
</dbReference>
<proteinExistence type="inferred from homology"/>
<dbReference type="GO" id="GO:0045165">
    <property type="term" value="P:cell fate commitment"/>
    <property type="evidence" value="ECO:0007669"/>
    <property type="project" value="TreeGrafter"/>
</dbReference>
<feature type="compositionally biased region" description="Basic residues" evidence="10">
    <location>
        <begin position="488"/>
        <end position="498"/>
    </location>
</feature>
<dbReference type="GO" id="GO:0030182">
    <property type="term" value="P:neuron differentiation"/>
    <property type="evidence" value="ECO:0007669"/>
    <property type="project" value="TreeGrafter"/>
</dbReference>
<dbReference type="Pfam" id="PF00110">
    <property type="entry name" value="wnt"/>
    <property type="match status" value="1"/>
</dbReference>